<protein>
    <recommendedName>
        <fullName evidence="1">Reverse transcriptase zinc-binding domain-containing protein</fullName>
    </recommendedName>
</protein>
<evidence type="ECO:0000313" key="3">
    <source>
        <dbReference type="Proteomes" id="UP001157418"/>
    </source>
</evidence>
<comment type="caution">
    <text evidence="2">The sequence shown here is derived from an EMBL/GenBank/DDBJ whole genome shotgun (WGS) entry which is preliminary data.</text>
</comment>
<evidence type="ECO:0000259" key="1">
    <source>
        <dbReference type="Pfam" id="PF13966"/>
    </source>
</evidence>
<dbReference type="Proteomes" id="UP001157418">
    <property type="component" value="Unassembled WGS sequence"/>
</dbReference>
<name>A0AAU9MKH3_9ASTR</name>
<reference evidence="2 3" key="1">
    <citation type="submission" date="2022-01" db="EMBL/GenBank/DDBJ databases">
        <authorList>
            <person name="Xiong W."/>
            <person name="Schranz E."/>
        </authorList>
    </citation>
    <scope>NUCLEOTIDE SEQUENCE [LARGE SCALE GENOMIC DNA]</scope>
</reference>
<accession>A0AAU9MKH3</accession>
<sequence length="132" mass="15089">MSRVWNNIADIKRAIDKVSIPHDKIIKKHQGAHGISWKCDLMGNRRYQVNALHHVLEDKGATDNGRFNWIKEVPSKVTCFIWRAKMGRIPTTVALAKRRINLQSTTCCLCNSTEECSDHVLVQCPFAKTIME</sequence>
<dbReference type="AlphaFoldDB" id="A0AAU9MKH3"/>
<dbReference type="Pfam" id="PF13966">
    <property type="entry name" value="zf-RVT"/>
    <property type="match status" value="1"/>
</dbReference>
<evidence type="ECO:0000313" key="2">
    <source>
        <dbReference type="EMBL" id="CAH1422415.1"/>
    </source>
</evidence>
<proteinExistence type="predicted"/>
<keyword evidence="3" id="KW-1185">Reference proteome</keyword>
<feature type="domain" description="Reverse transcriptase zinc-binding" evidence="1">
    <location>
        <begin position="53"/>
        <end position="129"/>
    </location>
</feature>
<organism evidence="2 3">
    <name type="scientific">Lactuca virosa</name>
    <dbReference type="NCBI Taxonomy" id="75947"/>
    <lineage>
        <taxon>Eukaryota</taxon>
        <taxon>Viridiplantae</taxon>
        <taxon>Streptophyta</taxon>
        <taxon>Embryophyta</taxon>
        <taxon>Tracheophyta</taxon>
        <taxon>Spermatophyta</taxon>
        <taxon>Magnoliopsida</taxon>
        <taxon>eudicotyledons</taxon>
        <taxon>Gunneridae</taxon>
        <taxon>Pentapetalae</taxon>
        <taxon>asterids</taxon>
        <taxon>campanulids</taxon>
        <taxon>Asterales</taxon>
        <taxon>Asteraceae</taxon>
        <taxon>Cichorioideae</taxon>
        <taxon>Cichorieae</taxon>
        <taxon>Lactucinae</taxon>
        <taxon>Lactuca</taxon>
    </lineage>
</organism>
<dbReference type="InterPro" id="IPR026960">
    <property type="entry name" value="RVT-Znf"/>
</dbReference>
<gene>
    <name evidence="2" type="ORF">LVIROSA_LOCUS9749</name>
</gene>
<dbReference type="EMBL" id="CAKMRJ010001112">
    <property type="protein sequence ID" value="CAH1422415.1"/>
    <property type="molecule type" value="Genomic_DNA"/>
</dbReference>